<gene>
    <name evidence="1" type="ORF">SAMN00120144_2539</name>
</gene>
<dbReference type="STRING" id="645990.SAMN00120144_2539"/>
<dbReference type="Proteomes" id="UP000192266">
    <property type="component" value="Unassembled WGS sequence"/>
</dbReference>
<evidence type="ECO:0000313" key="1">
    <source>
        <dbReference type="EMBL" id="SMC00147.1"/>
    </source>
</evidence>
<proteinExistence type="predicted"/>
<accession>A0A1W1W3E6</accession>
<reference evidence="1 2" key="1">
    <citation type="submission" date="2017-04" db="EMBL/GenBank/DDBJ databases">
        <authorList>
            <person name="Afonso C.L."/>
            <person name="Miller P.J."/>
            <person name="Scott M.A."/>
            <person name="Spackman E."/>
            <person name="Goraichik I."/>
            <person name="Dimitrov K.M."/>
            <person name="Suarez D.L."/>
            <person name="Swayne D.E."/>
        </authorList>
    </citation>
    <scope>NUCLEOTIDE SEQUENCE [LARGE SCALE GENOMIC DNA]</scope>
    <source>
        <strain evidence="1 2">DSM 11622</strain>
    </source>
</reference>
<evidence type="ECO:0008006" key="3">
    <source>
        <dbReference type="Google" id="ProtNLM"/>
    </source>
</evidence>
<protein>
    <recommendedName>
        <fullName evidence="3">Transcription elongation factor</fullName>
    </recommendedName>
</protein>
<keyword evidence="2" id="KW-1185">Reference proteome</keyword>
<dbReference type="AlphaFoldDB" id="A0A1W1W3E6"/>
<evidence type="ECO:0000313" key="2">
    <source>
        <dbReference type="Proteomes" id="UP000192266"/>
    </source>
</evidence>
<name>A0A1W1W3E6_9BACT</name>
<organism evidence="1 2">
    <name type="scientific">Hymenobacter roseosalivarius DSM 11622</name>
    <dbReference type="NCBI Taxonomy" id="645990"/>
    <lineage>
        <taxon>Bacteria</taxon>
        <taxon>Pseudomonadati</taxon>
        <taxon>Bacteroidota</taxon>
        <taxon>Cytophagia</taxon>
        <taxon>Cytophagales</taxon>
        <taxon>Hymenobacteraceae</taxon>
        <taxon>Hymenobacter</taxon>
    </lineage>
</organism>
<dbReference type="EMBL" id="FWWW01000098">
    <property type="protein sequence ID" value="SMC00147.1"/>
    <property type="molecule type" value="Genomic_DNA"/>
</dbReference>
<sequence length="157" mass="17616">MQMTAKQRTALRQQLLAECRRAQQQKADTAREAMLLVQESANETQGAIEDKFESFREACQIQRDLFARQLDEALSGLQVLQRVSDVRPSLNQPGLGSVVVTDSQTFFIALSLGEIKVEGQPYFVISAFSPIYQAMTTTRPGDAFSFRGKSYRVQAVY</sequence>